<dbReference type="RefSeq" id="WP_083482810.1">
    <property type="nucleotide sequence ID" value="NZ_LKAJ02000001.1"/>
</dbReference>
<gene>
    <name evidence="3" type="ORF">HT99x_004125</name>
    <name evidence="2" type="ORF">HT99x_00892</name>
</gene>
<evidence type="ECO:0000313" key="4">
    <source>
        <dbReference type="Proteomes" id="UP000051497"/>
    </source>
</evidence>
<dbReference type="Pfam" id="PF13761">
    <property type="entry name" value="DUF4166"/>
    <property type="match status" value="1"/>
</dbReference>
<accession>A0A0Q9YLS9</accession>
<feature type="domain" description="DUF4166" evidence="1">
    <location>
        <begin position="19"/>
        <end position="196"/>
    </location>
</feature>
<protein>
    <submittedName>
        <fullName evidence="3">DUF4166 domain-containing protein</fullName>
    </submittedName>
</protein>
<evidence type="ECO:0000259" key="1">
    <source>
        <dbReference type="Pfam" id="PF13761"/>
    </source>
</evidence>
<dbReference type="EMBL" id="LKAJ01000003">
    <property type="protein sequence ID" value="KRG21701.1"/>
    <property type="molecule type" value="Genomic_DNA"/>
</dbReference>
<evidence type="ECO:0000313" key="2">
    <source>
        <dbReference type="EMBL" id="KRG21701.1"/>
    </source>
</evidence>
<dbReference type="STRING" id="295108.HT99x_00892"/>
<dbReference type="EMBL" id="LKAJ02000001">
    <property type="protein sequence ID" value="MCS5710605.1"/>
    <property type="molecule type" value="Genomic_DNA"/>
</dbReference>
<dbReference type="Proteomes" id="UP000051497">
    <property type="component" value="Unassembled WGS sequence"/>
</dbReference>
<name>A0A0Q9YLS9_9GAMM</name>
<proteinExistence type="predicted"/>
<reference evidence="3" key="2">
    <citation type="journal article" date="2016" name="Genome Announc.">
        <title>Draft Genome Sequences of Two Novel Amoeba-Resistant Intranuclear Bacteria, 'Candidatus Berkiella cookevillensis' and 'Candidatus Berkiella aquae'.</title>
        <authorList>
            <person name="Mehari Y.T."/>
            <person name="Arivett B.A."/>
            <person name="Farone A.L."/>
            <person name="Gunderson J.H."/>
            <person name="Farone M.B."/>
        </authorList>
    </citation>
    <scope>NUCLEOTIDE SEQUENCE</scope>
    <source>
        <strain evidence="3">HT99</strain>
    </source>
</reference>
<reference evidence="3" key="3">
    <citation type="submission" date="2021-06" db="EMBL/GenBank/DDBJ databases">
        <title>Genomic Description and Analysis of Intracellular Bacteria, Candidatus Berkiella cookevillensis and Candidatus Berkiella aquae.</title>
        <authorList>
            <person name="Kidane D.T."/>
            <person name="Mehari Y.T."/>
            <person name="Rice F.C."/>
            <person name="Arivett B.A."/>
            <person name="Farone A.L."/>
            <person name="Berk S.G."/>
            <person name="Farone M.B."/>
        </authorList>
    </citation>
    <scope>NUCLEOTIDE SEQUENCE</scope>
    <source>
        <strain evidence="3">HT99</strain>
    </source>
</reference>
<keyword evidence="4" id="KW-1185">Reference proteome</keyword>
<reference evidence="2" key="1">
    <citation type="submission" date="2015-09" db="EMBL/GenBank/DDBJ databases">
        <title>Draft Genome Sequences of Two Novel Amoeba-resistant Intranuclear Bacteria, Candidatus Berkiella cookevillensis and Candidatus Berkiella aquae.</title>
        <authorList>
            <person name="Mehari Y.T."/>
            <person name="Arivett B.A."/>
            <person name="Farone A.L."/>
            <person name="Gunderson J.H."/>
            <person name="Farone M.B."/>
        </authorList>
    </citation>
    <scope>NUCLEOTIDE SEQUENCE [LARGE SCALE GENOMIC DNA]</scope>
    <source>
        <strain evidence="2">HT99</strain>
    </source>
</reference>
<organism evidence="2">
    <name type="scientific">Candidatus Berkiella aquae</name>
    <dbReference type="NCBI Taxonomy" id="295108"/>
    <lineage>
        <taxon>Bacteria</taxon>
        <taxon>Pseudomonadati</taxon>
        <taxon>Pseudomonadota</taxon>
        <taxon>Gammaproteobacteria</taxon>
        <taxon>Candidatus Berkiellales</taxon>
        <taxon>Candidatus Berkiellaceae</taxon>
        <taxon>Candidatus Berkiella</taxon>
    </lineage>
</organism>
<dbReference type="InterPro" id="IPR025311">
    <property type="entry name" value="DUF4166"/>
</dbReference>
<evidence type="ECO:0000313" key="3">
    <source>
        <dbReference type="EMBL" id="MCS5710605.1"/>
    </source>
</evidence>
<sequence length="199" mass="23386">MVETSSIFQQVFAQKWQQLPPVFQRHYNLNANSHDRITVTGTITVNAKGLMKWLGPIMGMMGLLPPKPAKEIPITVTYACYPDSNAFHLERIFHYPDRTDFIFNTKMILLNDNIMVDLTRCNVGWKFTYDYQDNQITLSHQAFVFKLGKWFIPLPIEWLLGHCNSYEIPVSDNTFKMAMQFKHPWFGILYEYFGTFHFD</sequence>
<dbReference type="AlphaFoldDB" id="A0A0Q9YLS9"/>
<comment type="caution">
    <text evidence="2">The sequence shown here is derived from an EMBL/GenBank/DDBJ whole genome shotgun (WGS) entry which is preliminary data.</text>
</comment>
<dbReference type="OrthoDB" id="9180348at2"/>